<dbReference type="RefSeq" id="WP_270920592.1">
    <property type="nucleotide sequence ID" value="NZ_CP127247.1"/>
</dbReference>
<gene>
    <name evidence="1" type="ORF">QPJ95_17825</name>
</gene>
<dbReference type="KEGG" id="ppso:QPJ95_17825"/>
<accession>A0A9Y2KY25</accession>
<proteinExistence type="predicted"/>
<reference evidence="1 2" key="1">
    <citation type="submission" date="2023-06" db="EMBL/GenBank/DDBJ databases">
        <title>Parasedimentitalea psychrophila sp. nov., a psychrophilic bacterium isolated from deep-sea sediment.</title>
        <authorList>
            <person name="Li A."/>
        </authorList>
    </citation>
    <scope>NUCLEOTIDE SEQUENCE [LARGE SCALE GENOMIC DNA]</scope>
    <source>
        <strain evidence="1 2">QS115</strain>
    </source>
</reference>
<dbReference type="EMBL" id="CP127247">
    <property type="protein sequence ID" value="WIY24415.1"/>
    <property type="molecule type" value="Genomic_DNA"/>
</dbReference>
<name>A0A9Y2KY25_9RHOB</name>
<protein>
    <submittedName>
        <fullName evidence="1">Uncharacterized protein</fullName>
    </submittedName>
</protein>
<organism evidence="1 2">
    <name type="scientific">Parasedimentitalea psychrophila</name>
    <dbReference type="NCBI Taxonomy" id="2997337"/>
    <lineage>
        <taxon>Bacteria</taxon>
        <taxon>Pseudomonadati</taxon>
        <taxon>Pseudomonadota</taxon>
        <taxon>Alphaproteobacteria</taxon>
        <taxon>Rhodobacterales</taxon>
        <taxon>Paracoccaceae</taxon>
        <taxon>Parasedimentitalea</taxon>
    </lineage>
</organism>
<keyword evidence="2" id="KW-1185">Reference proteome</keyword>
<dbReference type="AlphaFoldDB" id="A0A9Y2KY25"/>
<dbReference type="Proteomes" id="UP001238334">
    <property type="component" value="Chromosome"/>
</dbReference>
<sequence length="46" mass="5161">MKKIAFVEPMSIGIDIGKDRFIWSTLVHRDRVTAPKGQADGAELDF</sequence>
<evidence type="ECO:0000313" key="1">
    <source>
        <dbReference type="EMBL" id="WIY24415.1"/>
    </source>
</evidence>
<evidence type="ECO:0000313" key="2">
    <source>
        <dbReference type="Proteomes" id="UP001238334"/>
    </source>
</evidence>